<evidence type="ECO:0000256" key="4">
    <source>
        <dbReference type="ARBA" id="ARBA00022801"/>
    </source>
</evidence>
<dbReference type="AlphaFoldDB" id="A0A063XE06"/>
<dbReference type="InterPro" id="IPR006297">
    <property type="entry name" value="EF-4"/>
</dbReference>
<evidence type="ECO:0000256" key="9">
    <source>
        <dbReference type="ARBA" id="ARBA00057626"/>
    </source>
</evidence>
<dbReference type="EC" id="3.6.5.n1" evidence="11 12"/>
<dbReference type="Gene3D" id="3.30.70.240">
    <property type="match status" value="1"/>
</dbReference>
<dbReference type="SMR" id="A0A063XE06"/>
<dbReference type="PRINTS" id="PR00315">
    <property type="entry name" value="ELONGATNFCT"/>
</dbReference>
<comment type="similarity">
    <text evidence="10">Belongs to the GTP-binding elongation factor family. LepA subfamily.</text>
</comment>
<dbReference type="InterPro" id="IPR000795">
    <property type="entry name" value="T_Tr_GTP-bd_dom"/>
</dbReference>
<keyword evidence="2 12" id="KW-1003">Cell membrane</keyword>
<keyword evidence="6 12" id="KW-0342">GTP-binding</keyword>
<dbReference type="PANTHER" id="PTHR43512">
    <property type="entry name" value="TRANSLATION FACTOR GUF1-RELATED"/>
    <property type="match status" value="1"/>
</dbReference>
<dbReference type="PROSITE" id="PS51722">
    <property type="entry name" value="G_TR_2"/>
    <property type="match status" value="1"/>
</dbReference>
<dbReference type="FunFam" id="3.40.50.300:FF:000078">
    <property type="entry name" value="Elongation factor 4"/>
    <property type="match status" value="1"/>
</dbReference>
<evidence type="ECO:0000256" key="5">
    <source>
        <dbReference type="ARBA" id="ARBA00022917"/>
    </source>
</evidence>
<evidence type="ECO:0000256" key="6">
    <source>
        <dbReference type="ARBA" id="ARBA00023134"/>
    </source>
</evidence>
<feature type="binding site" evidence="12">
    <location>
        <begin position="24"/>
        <end position="29"/>
    </location>
    <ligand>
        <name>GTP</name>
        <dbReference type="ChEBI" id="CHEBI:37565"/>
    </ligand>
</feature>
<feature type="domain" description="Tr-type G" evidence="13">
    <location>
        <begin position="12"/>
        <end position="194"/>
    </location>
</feature>
<dbReference type="FunFam" id="3.30.70.2570:FF:000001">
    <property type="entry name" value="Translation factor GUF1, mitochondrial"/>
    <property type="match status" value="1"/>
</dbReference>
<evidence type="ECO:0000313" key="20">
    <source>
        <dbReference type="Proteomes" id="UP000032247"/>
    </source>
</evidence>
<sequence>MTDKEKRLERQSRIRNFSIIAHIDHGKSTLADRILEKTSAITQREMKEQLLDSMDLERERGITIKLNSVQLKYKAKDGEEYIFHLIDTPGHVDFTYEVSRSLAACEGAILVVDAAQGIEAQTLANVYLALDNDLEILPVINKIDLPSAEPERVRQEVEDVIGLDASEAVLASAKAGIGIEEILEQIVEKVPAPTGDPEAPLKALIFDSLYDAYRGVVAYIRVVEGTVKPGQKIKMMATGKEFEVTEVGVFTPKATPTNELTVGDVGFLTASIKNVGDTRVGDTITSAANPAEEALPGYRKLNPMVYCGLYPIDTAKYNDLREALEKLELNDSSLQYEAETSQALGFGFRCGFLGMLHMEIIQERIEREFNIDLITTAPSVIYDVYMTDGEKVVVDNPSNMPDPQKIERVEEPYVKATMMVPNDYVGAVMELCQGKRGNFIDMQYLDANRVSIIYDMPLAEIVYEFFDQLKSSTKGYASFDYELIGYKPSKLVKMDIMLNGEKIDALSFIVHRDYAYERGKVIVEKLKELIPRQQFEVPVQAAIGQKIVARSTIKAMRKNVLAKCYGGDISRKRKLLEKQKEGKRRMKQVGSVEVPQEAFMAVLKMDDSPKKQ</sequence>
<name>A0A063XE06_BACIU</name>
<reference evidence="18" key="4">
    <citation type="submission" date="2023-03" db="EMBL/GenBank/DDBJ databases">
        <title>Complete genome sequences of 52 Bacillus and Priestia strains isolated from West-African fermentations and 26 reference strains from the DSMZ collection.</title>
        <authorList>
            <person name="Wiedenbein E.S."/>
            <person name="Canoy T.S."/>
            <person name="Hui Y."/>
            <person name="Parkouda C."/>
            <person name="Dawende C."/>
            <person name="Ametefe E."/>
            <person name="Jespersen L."/>
            <person name="Nielsen D.S."/>
        </authorList>
    </citation>
    <scope>NUCLEOTIDE SEQUENCE</scope>
    <source>
        <strain evidence="18">PRO56</strain>
    </source>
</reference>
<dbReference type="Pfam" id="PF00679">
    <property type="entry name" value="EFG_C"/>
    <property type="match status" value="1"/>
</dbReference>
<dbReference type="EMBL" id="LJZV01000012">
    <property type="protein sequence ID" value="KZD91806.1"/>
    <property type="molecule type" value="Genomic_DNA"/>
</dbReference>
<dbReference type="EMBL" id="CP120576">
    <property type="protein sequence ID" value="WEY86534.1"/>
    <property type="molecule type" value="Genomic_DNA"/>
</dbReference>
<dbReference type="SMART" id="SM00838">
    <property type="entry name" value="EFG_C"/>
    <property type="match status" value="1"/>
</dbReference>
<dbReference type="Proteomes" id="UP001214898">
    <property type="component" value="Chromosome"/>
</dbReference>
<dbReference type="Gene3D" id="3.40.50.300">
    <property type="entry name" value="P-loop containing nucleotide triphosphate hydrolases"/>
    <property type="match status" value="1"/>
</dbReference>
<evidence type="ECO:0000256" key="1">
    <source>
        <dbReference type="ARBA" id="ARBA00005454"/>
    </source>
</evidence>
<accession>A0A063XE06</accession>
<evidence type="ECO:0000313" key="21">
    <source>
        <dbReference type="Proteomes" id="UP000076442"/>
    </source>
</evidence>
<dbReference type="GO" id="GO:0005886">
    <property type="term" value="C:plasma membrane"/>
    <property type="evidence" value="ECO:0007669"/>
    <property type="project" value="UniProtKB-SubCell"/>
</dbReference>
<evidence type="ECO:0000313" key="19">
    <source>
        <dbReference type="EMBL" id="WHM22129.1"/>
    </source>
</evidence>
<dbReference type="PATRIC" id="fig|1423.134.peg.572"/>
<evidence type="ECO:0000313" key="17">
    <source>
        <dbReference type="EMBL" id="MBO3792997.1"/>
    </source>
</evidence>
<dbReference type="Pfam" id="PF03144">
    <property type="entry name" value="GTP_EFTU_D2"/>
    <property type="match status" value="1"/>
</dbReference>
<keyword evidence="7 12" id="KW-0472">Membrane</keyword>
<evidence type="ECO:0000313" key="14">
    <source>
        <dbReference type="EMBL" id="KIU11732.1"/>
    </source>
</evidence>
<dbReference type="GO" id="GO:0045727">
    <property type="term" value="P:positive regulation of translation"/>
    <property type="evidence" value="ECO:0007669"/>
    <property type="project" value="UniProtKB-UniRule"/>
</dbReference>
<keyword evidence="5 12" id="KW-0648">Protein biosynthesis</keyword>
<comment type="subcellular location">
    <subcellularLocation>
        <location evidence="12">Cell membrane</location>
        <topology evidence="12">Peripheral membrane protein</topology>
        <orientation evidence="12">Cytoplasmic side</orientation>
    </subcellularLocation>
</comment>
<dbReference type="GO" id="GO:0005525">
    <property type="term" value="F:GTP binding"/>
    <property type="evidence" value="ECO:0007669"/>
    <property type="project" value="UniProtKB-UniRule"/>
</dbReference>
<dbReference type="InterPro" id="IPR005225">
    <property type="entry name" value="Small_GTP-bd"/>
</dbReference>
<reference evidence="19" key="5">
    <citation type="submission" date="2023-05" db="EMBL/GenBank/DDBJ databases">
        <title>Complete genome sequence of Bacillus subtilis SRCM117797 isolated from Soybean paste.</title>
        <authorList>
            <person name="Abraha H.B."/>
            <person name="Kim K.-P."/>
            <person name="Ryu M.-S."/>
            <person name="Jeong D.-Y."/>
        </authorList>
    </citation>
    <scope>NUCLEOTIDE SEQUENCE</scope>
    <source>
        <strain evidence="19">SRCM117797</strain>
    </source>
</reference>
<reference evidence="17" key="3">
    <citation type="submission" date="2021-03" db="EMBL/GenBank/DDBJ databases">
        <title>Isolation of Bacillus subtilis from fermented food sample.</title>
        <authorList>
            <person name="Lakshmanan V."/>
            <person name="Athira K."/>
            <person name="Rajagopal K."/>
        </authorList>
    </citation>
    <scope>NUCLEOTIDE SEQUENCE</scope>
    <source>
        <strain evidence="17">S1</strain>
    </source>
</reference>
<dbReference type="InterPro" id="IPR038363">
    <property type="entry name" value="LepA_C_sf"/>
</dbReference>
<gene>
    <name evidence="12 17" type="primary">lepA</name>
    <name evidence="16" type="ORF">B4122_2448</name>
    <name evidence="15" type="ORF">B4122_4167</name>
    <name evidence="17" type="ORF">J5227_01380</name>
    <name evidence="18" type="ORF">P5633_10940</name>
    <name evidence="19" type="ORF">QL281_03215</name>
    <name evidence="14" type="ORF">SC09_Contig24orf00821</name>
</gene>
<dbReference type="SUPFAM" id="SSF52540">
    <property type="entry name" value="P-loop containing nucleoside triphosphate hydrolases"/>
    <property type="match status" value="1"/>
</dbReference>
<dbReference type="CDD" id="cd16260">
    <property type="entry name" value="EF4_III"/>
    <property type="match status" value="1"/>
</dbReference>
<evidence type="ECO:0000256" key="7">
    <source>
        <dbReference type="ARBA" id="ARBA00023136"/>
    </source>
</evidence>
<dbReference type="GO" id="GO:0043022">
    <property type="term" value="F:ribosome binding"/>
    <property type="evidence" value="ECO:0007669"/>
    <property type="project" value="UniProtKB-UniRule"/>
</dbReference>
<dbReference type="FunFam" id="3.30.70.870:FF:000004">
    <property type="entry name" value="Translation factor GUF1, mitochondrial"/>
    <property type="match status" value="1"/>
</dbReference>
<dbReference type="EMBL" id="CP125292">
    <property type="protein sequence ID" value="WHM22129.1"/>
    <property type="molecule type" value="Genomic_DNA"/>
</dbReference>
<dbReference type="InterPro" id="IPR035654">
    <property type="entry name" value="LepA_IV"/>
</dbReference>
<dbReference type="Proteomes" id="UP000032247">
    <property type="component" value="Unassembled WGS sequence"/>
</dbReference>
<comment type="function">
    <text evidence="9 12">Required for accurate and efficient protein synthesis under certain stress conditions. May act as a fidelity factor of the translation reaction, by catalyzing a one-codon backward translocation of tRNAs on improperly translocated ribosomes. Back-translocation proceeds from a post-translocation (POST) complex to a pre-translocation (PRE) complex, thus giving elongation factor G a second chance to translocate the tRNAs correctly. Binds to ribosomes in a GTP-dependent manner.</text>
</comment>
<dbReference type="CDD" id="cd03699">
    <property type="entry name" value="EF4_II"/>
    <property type="match status" value="1"/>
</dbReference>
<dbReference type="GO" id="GO:0003924">
    <property type="term" value="F:GTPase activity"/>
    <property type="evidence" value="ECO:0007669"/>
    <property type="project" value="UniProtKB-UniRule"/>
</dbReference>
<dbReference type="EMBL" id="LJZV01000026">
    <property type="protein sequence ID" value="KZD88742.1"/>
    <property type="molecule type" value="Genomic_DNA"/>
</dbReference>
<dbReference type="NCBIfam" id="TIGR01393">
    <property type="entry name" value="lepA"/>
    <property type="match status" value="1"/>
</dbReference>
<dbReference type="OMA" id="QVKCDEN"/>
<dbReference type="Proteomes" id="UP001229422">
    <property type="component" value="Chromosome"/>
</dbReference>
<dbReference type="PANTHER" id="PTHR43512:SF4">
    <property type="entry name" value="TRANSLATION FACTOR GUF1 HOMOLOG, CHLOROPLASTIC"/>
    <property type="match status" value="1"/>
</dbReference>
<dbReference type="Gene3D" id="3.30.70.870">
    <property type="entry name" value="Elongation Factor G (Translational Gtpase), domain 3"/>
    <property type="match status" value="1"/>
</dbReference>
<dbReference type="EMBL" id="JAGFPW010000001">
    <property type="protein sequence ID" value="MBO3792997.1"/>
    <property type="molecule type" value="Genomic_DNA"/>
</dbReference>
<dbReference type="FunFam" id="2.40.30.10:FF:000015">
    <property type="entry name" value="Translation factor GUF1, mitochondrial"/>
    <property type="match status" value="1"/>
</dbReference>
<evidence type="ECO:0000256" key="8">
    <source>
        <dbReference type="ARBA" id="ARBA00050293"/>
    </source>
</evidence>
<dbReference type="Proteomes" id="UP000076442">
    <property type="component" value="Unassembled WGS sequence"/>
</dbReference>
<dbReference type="InterPro" id="IPR035647">
    <property type="entry name" value="EFG_III/V"/>
</dbReference>
<dbReference type="Gene3D" id="2.40.30.10">
    <property type="entry name" value="Translation factors"/>
    <property type="match status" value="1"/>
</dbReference>
<dbReference type="InterPro" id="IPR004161">
    <property type="entry name" value="EFTu-like_2"/>
</dbReference>
<dbReference type="CDD" id="cd03709">
    <property type="entry name" value="lepA_C"/>
    <property type="match status" value="1"/>
</dbReference>
<reference evidence="15 21" key="2">
    <citation type="submission" date="2015-09" db="EMBL/GenBank/DDBJ databases">
        <title>Spore heat resistance.</title>
        <authorList>
            <person name="Boekhorst J."/>
            <person name="Berendsen E.M."/>
            <person name="Wells-Bennik M.H."/>
            <person name="Kuipers O.P."/>
        </authorList>
    </citation>
    <scope>NUCLEOTIDE SEQUENCE [LARGE SCALE GENOMIC DNA]</scope>
    <source>
        <strain evidence="15 21">B4122</strain>
    </source>
</reference>
<dbReference type="SUPFAM" id="SSF54980">
    <property type="entry name" value="EF-G C-terminal domain-like"/>
    <property type="match status" value="2"/>
</dbReference>
<feature type="binding site" evidence="12">
    <location>
        <begin position="141"/>
        <end position="144"/>
    </location>
    <ligand>
        <name>GTP</name>
        <dbReference type="ChEBI" id="CHEBI:37565"/>
    </ligand>
</feature>
<dbReference type="CDD" id="cd01890">
    <property type="entry name" value="LepA"/>
    <property type="match status" value="1"/>
</dbReference>
<dbReference type="Gene3D" id="3.30.70.2570">
    <property type="entry name" value="Elongation factor 4, C-terminal domain"/>
    <property type="match status" value="1"/>
</dbReference>
<dbReference type="InterPro" id="IPR027417">
    <property type="entry name" value="P-loop_NTPase"/>
</dbReference>
<evidence type="ECO:0000259" key="13">
    <source>
        <dbReference type="PROSITE" id="PS51722"/>
    </source>
</evidence>
<dbReference type="RefSeq" id="WP_003229999.1">
    <property type="nucleotide sequence ID" value="NZ_AP024621.1"/>
</dbReference>
<keyword evidence="15" id="KW-0251">Elongation factor</keyword>
<dbReference type="InterPro" id="IPR031157">
    <property type="entry name" value="G_TR_CS"/>
</dbReference>
<dbReference type="InterPro" id="IPR009000">
    <property type="entry name" value="Transl_B-barrel_sf"/>
</dbReference>
<dbReference type="FunFam" id="3.30.70.240:FF:000007">
    <property type="entry name" value="Translation factor GUF1, mitochondrial"/>
    <property type="match status" value="1"/>
</dbReference>
<dbReference type="STRING" id="483913.AN935_12635"/>
<proteinExistence type="inferred from homology"/>
<evidence type="ECO:0000256" key="11">
    <source>
        <dbReference type="ARBA" id="ARBA00066744"/>
    </source>
</evidence>
<protein>
    <recommendedName>
        <fullName evidence="11 12">Elongation factor 4</fullName>
        <shortName evidence="12">EF-4</shortName>
        <ecNumber evidence="11 12">3.6.5.n1</ecNumber>
    </recommendedName>
    <alternativeName>
        <fullName evidence="12">Ribosomal back-translocase LepA</fullName>
    </alternativeName>
</protein>
<dbReference type="NCBIfam" id="TIGR00231">
    <property type="entry name" value="small_GTP"/>
    <property type="match status" value="1"/>
</dbReference>
<dbReference type="PROSITE" id="PS00301">
    <property type="entry name" value="G_TR_1"/>
    <property type="match status" value="1"/>
</dbReference>
<comment type="similarity">
    <text evidence="1 12">Belongs to the TRAFAC class translation factor GTPase superfamily. Classic translation factor GTPase family. LepA subfamily.</text>
</comment>
<dbReference type="EMBL" id="JXBC01000003">
    <property type="protein sequence ID" value="KIU11732.1"/>
    <property type="molecule type" value="Genomic_DNA"/>
</dbReference>
<dbReference type="InterPro" id="IPR013842">
    <property type="entry name" value="LepA_CTD"/>
</dbReference>
<dbReference type="GO" id="GO:0003746">
    <property type="term" value="F:translation elongation factor activity"/>
    <property type="evidence" value="ECO:0007669"/>
    <property type="project" value="UniProtKB-UniRule"/>
</dbReference>
<evidence type="ECO:0000313" key="16">
    <source>
        <dbReference type="EMBL" id="KZD91806.1"/>
    </source>
</evidence>
<dbReference type="HAMAP" id="MF_00071">
    <property type="entry name" value="LepA"/>
    <property type="match status" value="1"/>
</dbReference>
<keyword evidence="3 12" id="KW-0547">Nucleotide-binding</keyword>
<dbReference type="SUPFAM" id="SSF50447">
    <property type="entry name" value="Translation proteins"/>
    <property type="match status" value="1"/>
</dbReference>
<evidence type="ECO:0000256" key="12">
    <source>
        <dbReference type="HAMAP-Rule" id="MF_00071"/>
    </source>
</evidence>
<dbReference type="Pfam" id="PF00009">
    <property type="entry name" value="GTP_EFTU"/>
    <property type="match status" value="1"/>
</dbReference>
<keyword evidence="4 12" id="KW-0378">Hydrolase</keyword>
<evidence type="ECO:0000256" key="2">
    <source>
        <dbReference type="ARBA" id="ARBA00022475"/>
    </source>
</evidence>
<evidence type="ECO:0000313" key="18">
    <source>
        <dbReference type="EMBL" id="WEY86534.1"/>
    </source>
</evidence>
<evidence type="ECO:0000313" key="15">
    <source>
        <dbReference type="EMBL" id="KZD88742.1"/>
    </source>
</evidence>
<dbReference type="InterPro" id="IPR000640">
    <property type="entry name" value="EFG_V-like"/>
</dbReference>
<evidence type="ECO:0000256" key="10">
    <source>
        <dbReference type="ARBA" id="ARBA00061052"/>
    </source>
</evidence>
<comment type="catalytic activity">
    <reaction evidence="8 12">
        <text>GTP + H2O = GDP + phosphate + H(+)</text>
        <dbReference type="Rhea" id="RHEA:19669"/>
        <dbReference type="ChEBI" id="CHEBI:15377"/>
        <dbReference type="ChEBI" id="CHEBI:15378"/>
        <dbReference type="ChEBI" id="CHEBI:37565"/>
        <dbReference type="ChEBI" id="CHEBI:43474"/>
        <dbReference type="ChEBI" id="CHEBI:58189"/>
        <dbReference type="EC" id="3.6.5.n1"/>
    </reaction>
</comment>
<dbReference type="Pfam" id="PF06421">
    <property type="entry name" value="LepA_C"/>
    <property type="match status" value="1"/>
</dbReference>
<dbReference type="Proteomes" id="UP000665181">
    <property type="component" value="Unassembled WGS sequence"/>
</dbReference>
<evidence type="ECO:0000256" key="3">
    <source>
        <dbReference type="ARBA" id="ARBA00022741"/>
    </source>
</evidence>
<reference evidence="14 20" key="1">
    <citation type="submission" date="2014-12" db="EMBL/GenBank/DDBJ databases">
        <title>Comparative genome analysis of Bacillus coagulans HM-08, Clostridium butyricum HM-68, Bacillus subtilis HM-66 and Bacillus licheniformis BL-09.</title>
        <authorList>
            <person name="Zhang H."/>
        </authorList>
    </citation>
    <scope>NUCLEOTIDE SEQUENCE [LARGE SCALE GENOMIC DNA]</scope>
    <source>
        <strain evidence="14 20">HM-66</strain>
    </source>
</reference>
<organism evidence="14 20">
    <name type="scientific">Bacillus subtilis</name>
    <dbReference type="NCBI Taxonomy" id="1423"/>
    <lineage>
        <taxon>Bacteria</taxon>
        <taxon>Bacillati</taxon>
        <taxon>Bacillota</taxon>
        <taxon>Bacilli</taxon>
        <taxon>Bacillales</taxon>
        <taxon>Bacillaceae</taxon>
        <taxon>Bacillus</taxon>
    </lineage>
</organism>